<feature type="transmembrane region" description="Helical" evidence="10">
    <location>
        <begin position="48"/>
        <end position="65"/>
    </location>
</feature>
<evidence type="ECO:0000313" key="12">
    <source>
        <dbReference type="EMBL" id="KAF3452410.1"/>
    </source>
</evidence>
<evidence type="ECO:0000256" key="5">
    <source>
        <dbReference type="ARBA" id="ARBA00022597"/>
    </source>
</evidence>
<keyword evidence="5 10" id="KW-0762">Sugar transport</keyword>
<keyword evidence="6 10" id="KW-0812">Transmembrane</keyword>
<dbReference type="InterPro" id="IPR004316">
    <property type="entry name" value="SWEET_rpt"/>
</dbReference>
<gene>
    <name evidence="12" type="ORF">FNV43_RR02843</name>
</gene>
<evidence type="ECO:0000313" key="13">
    <source>
        <dbReference type="Proteomes" id="UP000796880"/>
    </source>
</evidence>
<keyword evidence="7" id="KW-0677">Repeat</keyword>
<comment type="caution">
    <text evidence="12">The sequence shown here is derived from an EMBL/GenBank/DDBJ whole genome shotgun (WGS) entry which is preliminary data.</text>
</comment>
<dbReference type="InterPro" id="IPR047664">
    <property type="entry name" value="SWEET"/>
</dbReference>
<feature type="transmembrane region" description="Helical" evidence="10">
    <location>
        <begin position="12"/>
        <end position="36"/>
    </location>
</feature>
<comment type="similarity">
    <text evidence="2 10">Belongs to the SWEET sugar transporter family.</text>
</comment>
<dbReference type="GO" id="GO:0008515">
    <property type="term" value="F:sucrose transmembrane transporter activity"/>
    <property type="evidence" value="ECO:0007669"/>
    <property type="project" value="UniProtKB-ARBA"/>
</dbReference>
<dbReference type="PANTHER" id="PTHR10791">
    <property type="entry name" value="RAG1-ACTIVATING PROTEIN 1"/>
    <property type="match status" value="1"/>
</dbReference>
<comment type="subcellular location">
    <subcellularLocation>
        <location evidence="1 10">Cell membrane</location>
        <topology evidence="1 10">Multi-pass membrane protein</topology>
    </subcellularLocation>
</comment>
<dbReference type="GO" id="GO:0005886">
    <property type="term" value="C:plasma membrane"/>
    <property type="evidence" value="ECO:0007669"/>
    <property type="project" value="UniProtKB-SubCell"/>
</dbReference>
<evidence type="ECO:0000256" key="7">
    <source>
        <dbReference type="ARBA" id="ARBA00022737"/>
    </source>
</evidence>
<name>A0A8K0HHC1_9ROSA</name>
<feature type="transmembrane region" description="Helical" evidence="10">
    <location>
        <begin position="193"/>
        <end position="214"/>
    </location>
</feature>
<evidence type="ECO:0000256" key="6">
    <source>
        <dbReference type="ARBA" id="ARBA00022692"/>
    </source>
</evidence>
<keyword evidence="8 10" id="KW-1133">Transmembrane helix</keyword>
<sequence>MAFFLTQQQLAFVFGLLGNIVSFMVFLSPIPTFYTIYKKKTSEGFQSIPYVIGLLSASLMLYYGSLKTNALLIISINSIGCTIQVTYLTLYLIFAPKKEKLFTFKLIGLFNIATYGLVLVVTIFLFKGPDRANAVGWICAVFNLAVFAAPLSIMRRVVKTKSVEFMPFSLSFFLTLCAITWFFYGMFVEDFFIAFPNVLGFLFGIAQMILYLVYKNSNKNSDLKLKVKNLEMSSSTDHHNPKSHPFDHKHRRRSTEVIFIPQHETA</sequence>
<reference evidence="12" key="1">
    <citation type="submission" date="2020-03" db="EMBL/GenBank/DDBJ databases">
        <title>A high-quality chromosome-level genome assembly of a woody plant with both climbing and erect habits, Rhamnella rubrinervis.</title>
        <authorList>
            <person name="Lu Z."/>
            <person name="Yang Y."/>
            <person name="Zhu X."/>
            <person name="Sun Y."/>
        </authorList>
    </citation>
    <scope>NUCLEOTIDE SEQUENCE</scope>
    <source>
        <strain evidence="12">BYM</strain>
        <tissue evidence="12">Leaf</tissue>
    </source>
</reference>
<dbReference type="PANTHER" id="PTHR10791:SF134">
    <property type="entry name" value="BIDIRECTIONAL SUGAR TRANSPORTER SWEET9"/>
    <property type="match status" value="1"/>
</dbReference>
<dbReference type="EMBL" id="VOIH02000002">
    <property type="protein sequence ID" value="KAF3452410.1"/>
    <property type="molecule type" value="Genomic_DNA"/>
</dbReference>
<keyword evidence="9 10" id="KW-0472">Membrane</keyword>
<dbReference type="OrthoDB" id="409725at2759"/>
<organism evidence="12 13">
    <name type="scientific">Rhamnella rubrinervis</name>
    <dbReference type="NCBI Taxonomy" id="2594499"/>
    <lineage>
        <taxon>Eukaryota</taxon>
        <taxon>Viridiplantae</taxon>
        <taxon>Streptophyta</taxon>
        <taxon>Embryophyta</taxon>
        <taxon>Tracheophyta</taxon>
        <taxon>Spermatophyta</taxon>
        <taxon>Magnoliopsida</taxon>
        <taxon>eudicotyledons</taxon>
        <taxon>Gunneridae</taxon>
        <taxon>Pentapetalae</taxon>
        <taxon>rosids</taxon>
        <taxon>fabids</taxon>
        <taxon>Rosales</taxon>
        <taxon>Rhamnaceae</taxon>
        <taxon>rhamnoid group</taxon>
        <taxon>Rhamneae</taxon>
        <taxon>Rhamnella</taxon>
    </lineage>
</organism>
<keyword evidence="13" id="KW-1185">Reference proteome</keyword>
<feature type="transmembrane region" description="Helical" evidence="10">
    <location>
        <begin position="132"/>
        <end position="153"/>
    </location>
</feature>
<evidence type="ECO:0000256" key="2">
    <source>
        <dbReference type="ARBA" id="ARBA00007809"/>
    </source>
</evidence>
<evidence type="ECO:0000256" key="10">
    <source>
        <dbReference type="RuleBase" id="RU910715"/>
    </source>
</evidence>
<feature type="transmembrane region" description="Helical" evidence="10">
    <location>
        <begin position="106"/>
        <end position="126"/>
    </location>
</feature>
<dbReference type="Gene3D" id="1.20.1280.290">
    <property type="match status" value="2"/>
</dbReference>
<proteinExistence type="inferred from homology"/>
<protein>
    <recommendedName>
        <fullName evidence="10">Bidirectional sugar transporter SWEET</fullName>
    </recommendedName>
</protein>
<feature type="compositionally biased region" description="Basic and acidic residues" evidence="11">
    <location>
        <begin position="236"/>
        <end position="246"/>
    </location>
</feature>
<evidence type="ECO:0000256" key="1">
    <source>
        <dbReference type="ARBA" id="ARBA00004651"/>
    </source>
</evidence>
<dbReference type="FunFam" id="1.20.1280.290:FF:000003">
    <property type="entry name" value="Bidirectional sugar transporter SWEET"/>
    <property type="match status" value="1"/>
</dbReference>
<keyword evidence="4" id="KW-1003">Cell membrane</keyword>
<feature type="transmembrane region" description="Helical" evidence="10">
    <location>
        <begin position="165"/>
        <end position="187"/>
    </location>
</feature>
<evidence type="ECO:0000256" key="8">
    <source>
        <dbReference type="ARBA" id="ARBA00022989"/>
    </source>
</evidence>
<dbReference type="GO" id="GO:0051119">
    <property type="term" value="F:sugar transmembrane transporter activity"/>
    <property type="evidence" value="ECO:0007669"/>
    <property type="project" value="InterPro"/>
</dbReference>
<evidence type="ECO:0000256" key="11">
    <source>
        <dbReference type="SAM" id="MobiDB-lite"/>
    </source>
</evidence>
<evidence type="ECO:0000256" key="4">
    <source>
        <dbReference type="ARBA" id="ARBA00022475"/>
    </source>
</evidence>
<dbReference type="Pfam" id="PF03083">
    <property type="entry name" value="MtN3_slv"/>
    <property type="match status" value="2"/>
</dbReference>
<feature type="region of interest" description="Disordered" evidence="11">
    <location>
        <begin position="232"/>
        <end position="251"/>
    </location>
</feature>
<dbReference type="AlphaFoldDB" id="A0A8K0HHC1"/>
<dbReference type="Proteomes" id="UP000796880">
    <property type="component" value="Unassembled WGS sequence"/>
</dbReference>
<feature type="transmembrane region" description="Helical" evidence="10">
    <location>
        <begin position="71"/>
        <end position="94"/>
    </location>
</feature>
<dbReference type="FunFam" id="1.20.1280.290:FF:000001">
    <property type="entry name" value="Bidirectional sugar transporter SWEET"/>
    <property type="match status" value="1"/>
</dbReference>
<keyword evidence="3 10" id="KW-0813">Transport</keyword>
<evidence type="ECO:0000256" key="9">
    <source>
        <dbReference type="ARBA" id="ARBA00023136"/>
    </source>
</evidence>
<comment type="function">
    <text evidence="10">Mediates both low-affinity uptake and efflux of sugar across the membrane.</text>
</comment>
<evidence type="ECO:0000256" key="3">
    <source>
        <dbReference type="ARBA" id="ARBA00022448"/>
    </source>
</evidence>
<accession>A0A8K0HHC1</accession>